<evidence type="ECO:0000313" key="2">
    <source>
        <dbReference type="Proteomes" id="UP000712281"/>
    </source>
</evidence>
<gene>
    <name evidence="1" type="ORF">F2Q68_00006026</name>
</gene>
<comment type="caution">
    <text evidence="1">The sequence shown here is derived from an EMBL/GenBank/DDBJ whole genome shotgun (WGS) entry which is preliminary data.</text>
</comment>
<accession>A0A8S9JAM3</accession>
<dbReference type="Proteomes" id="UP000712281">
    <property type="component" value="Unassembled WGS sequence"/>
</dbReference>
<sequence>MMQGFSNNYLDLQELNNLISLSALSEEITKSILMICILERHFLRNPLHPLVKFFKFLFVNLSPEVHIRLFGVGRYLVEVVDRFLVDVIDRYLVDVVDRHSQRKRFQLGFAFALVLLQIADLSSLLS</sequence>
<name>A0A8S9JAM3_BRACR</name>
<evidence type="ECO:0000313" key="1">
    <source>
        <dbReference type="EMBL" id="KAF2578799.1"/>
    </source>
</evidence>
<dbReference type="AlphaFoldDB" id="A0A8S9JAM3"/>
<organism evidence="1 2">
    <name type="scientific">Brassica cretica</name>
    <name type="common">Mustard</name>
    <dbReference type="NCBI Taxonomy" id="69181"/>
    <lineage>
        <taxon>Eukaryota</taxon>
        <taxon>Viridiplantae</taxon>
        <taxon>Streptophyta</taxon>
        <taxon>Embryophyta</taxon>
        <taxon>Tracheophyta</taxon>
        <taxon>Spermatophyta</taxon>
        <taxon>Magnoliopsida</taxon>
        <taxon>eudicotyledons</taxon>
        <taxon>Gunneridae</taxon>
        <taxon>Pentapetalae</taxon>
        <taxon>rosids</taxon>
        <taxon>malvids</taxon>
        <taxon>Brassicales</taxon>
        <taxon>Brassicaceae</taxon>
        <taxon>Brassiceae</taxon>
        <taxon>Brassica</taxon>
    </lineage>
</organism>
<reference evidence="1" key="1">
    <citation type="submission" date="2019-12" db="EMBL/GenBank/DDBJ databases">
        <title>Genome sequencing and annotation of Brassica cretica.</title>
        <authorList>
            <person name="Studholme D.J."/>
            <person name="Sarris P.F."/>
        </authorList>
    </citation>
    <scope>NUCLEOTIDE SEQUENCE</scope>
    <source>
        <strain evidence="1">PFS-001/15</strain>
        <tissue evidence="1">Leaf</tissue>
    </source>
</reference>
<protein>
    <submittedName>
        <fullName evidence="1">Uncharacterized protein</fullName>
    </submittedName>
</protein>
<proteinExistence type="predicted"/>
<dbReference type="EMBL" id="QGKW02001660">
    <property type="protein sequence ID" value="KAF2578799.1"/>
    <property type="molecule type" value="Genomic_DNA"/>
</dbReference>